<protein>
    <submittedName>
        <fullName evidence="1">Uncharacterized protein</fullName>
    </submittedName>
</protein>
<dbReference type="AlphaFoldDB" id="A0A6C0JZX6"/>
<name>A0A6C0JZX6_9ZZZZ</name>
<accession>A0A6C0JZX6</accession>
<reference evidence="1" key="1">
    <citation type="journal article" date="2020" name="Nature">
        <title>Giant virus diversity and host interactions through global metagenomics.</title>
        <authorList>
            <person name="Schulz F."/>
            <person name="Roux S."/>
            <person name="Paez-Espino D."/>
            <person name="Jungbluth S."/>
            <person name="Walsh D.A."/>
            <person name="Denef V.J."/>
            <person name="McMahon K.D."/>
            <person name="Konstantinidis K.T."/>
            <person name="Eloe-Fadrosh E.A."/>
            <person name="Kyrpides N.C."/>
            <person name="Woyke T."/>
        </authorList>
    </citation>
    <scope>NUCLEOTIDE SEQUENCE</scope>
    <source>
        <strain evidence="1">GVMAG-S-1101164-67</strain>
    </source>
</reference>
<dbReference type="EMBL" id="MN740754">
    <property type="protein sequence ID" value="QHU10376.1"/>
    <property type="molecule type" value="Genomic_DNA"/>
</dbReference>
<proteinExistence type="predicted"/>
<organism evidence="1">
    <name type="scientific">viral metagenome</name>
    <dbReference type="NCBI Taxonomy" id="1070528"/>
    <lineage>
        <taxon>unclassified sequences</taxon>
        <taxon>metagenomes</taxon>
        <taxon>organismal metagenomes</taxon>
    </lineage>
</organism>
<evidence type="ECO:0000313" key="1">
    <source>
        <dbReference type="EMBL" id="QHU10376.1"/>
    </source>
</evidence>
<sequence length="239" mass="27261">MPRKSTSKSKDAFTQDDIDTLNVDIAGSFFMDMIGQNMPLFVELLKKIVVPGSPELATELVNLHVENVTLEQKFDNAMVPRARPKKGEDLTEVHWLFIVQNPGSKAKNPKNLKSTDYTVYNAYEKNMQKKGSHQFCQSHALYMSYKYYSGMPIPVTNPRDAYVDLLKFWKILIDNIAPTGLNKPAIIKKTLESTFELNRQTESNTVLVEHVISKFPKKLADIYAIMTTEFAKAYCPTWL</sequence>